<feature type="compositionally biased region" description="Basic and acidic residues" evidence="1">
    <location>
        <begin position="1"/>
        <end position="13"/>
    </location>
</feature>
<evidence type="ECO:0000313" key="3">
    <source>
        <dbReference type="Proteomes" id="UP000198211"/>
    </source>
</evidence>
<dbReference type="OrthoDB" id="129427at2759"/>
<feature type="region of interest" description="Disordered" evidence="1">
    <location>
        <begin position="1"/>
        <end position="73"/>
    </location>
</feature>
<dbReference type="AlphaFoldDB" id="A0A225W5U5"/>
<accession>A0A225W5U5</accession>
<dbReference type="Proteomes" id="UP000198211">
    <property type="component" value="Unassembled WGS sequence"/>
</dbReference>
<evidence type="ECO:0000313" key="2">
    <source>
        <dbReference type="EMBL" id="OWZ12945.1"/>
    </source>
</evidence>
<organism evidence="2 3">
    <name type="scientific">Phytophthora megakarya</name>
    <dbReference type="NCBI Taxonomy" id="4795"/>
    <lineage>
        <taxon>Eukaryota</taxon>
        <taxon>Sar</taxon>
        <taxon>Stramenopiles</taxon>
        <taxon>Oomycota</taxon>
        <taxon>Peronosporomycetes</taxon>
        <taxon>Peronosporales</taxon>
        <taxon>Peronosporaceae</taxon>
        <taxon>Phytophthora</taxon>
    </lineage>
</organism>
<feature type="compositionally biased region" description="Basic and acidic residues" evidence="1">
    <location>
        <begin position="61"/>
        <end position="70"/>
    </location>
</feature>
<name>A0A225W5U5_9STRA</name>
<dbReference type="EMBL" id="NBNE01001714">
    <property type="protein sequence ID" value="OWZ12945.1"/>
    <property type="molecule type" value="Genomic_DNA"/>
</dbReference>
<keyword evidence="3" id="KW-1185">Reference proteome</keyword>
<protein>
    <submittedName>
        <fullName evidence="2">Uncharacterized protein</fullName>
    </submittedName>
</protein>
<comment type="caution">
    <text evidence="2">The sequence shown here is derived from an EMBL/GenBank/DDBJ whole genome shotgun (WGS) entry which is preliminary data.</text>
</comment>
<feature type="compositionally biased region" description="Basic residues" evidence="1">
    <location>
        <begin position="51"/>
        <end position="60"/>
    </location>
</feature>
<evidence type="ECO:0000256" key="1">
    <source>
        <dbReference type="SAM" id="MobiDB-lite"/>
    </source>
</evidence>
<proteinExistence type="predicted"/>
<sequence>METPANRDSRQDPLTKQTKVKGKPYSFIDPDKPTLYLPKDPQVSGSEVGKLRSKPVRKKMKAPDDEDHHGSSWSKEVLKSMYHHKDLRDFVHQDQVMRILKLKWIADPKEPVTAPATLTNRFDAAMELIHLLKEENMVPGSFDSDALFELDLNVIQATRDLFEKLKIPVGEVPQSPYSLPLTRTDVGDNLTVLSHYASAAEGGSNTSSEPPRRMS</sequence>
<gene>
    <name evidence="2" type="ORF">PHMEG_00013816</name>
</gene>
<reference evidence="3" key="1">
    <citation type="submission" date="2017-03" db="EMBL/GenBank/DDBJ databases">
        <title>Phytopthora megakarya and P. palmivora, two closely related causual agents of cacao black pod achieved similar genome size and gene model numbers by different mechanisms.</title>
        <authorList>
            <person name="Ali S."/>
            <person name="Shao J."/>
            <person name="Larry D.J."/>
            <person name="Kronmiller B."/>
            <person name="Shen D."/>
            <person name="Strem M.D."/>
            <person name="Melnick R.L."/>
            <person name="Guiltinan M.J."/>
            <person name="Tyler B.M."/>
            <person name="Meinhardt L.W."/>
            <person name="Bailey B.A."/>
        </authorList>
    </citation>
    <scope>NUCLEOTIDE SEQUENCE [LARGE SCALE GENOMIC DNA]</scope>
    <source>
        <strain evidence="3">zdho120</strain>
    </source>
</reference>